<evidence type="ECO:0000259" key="2">
    <source>
        <dbReference type="Pfam" id="PF05183"/>
    </source>
</evidence>
<name>A0A8H8QXA2_9HELO</name>
<proteinExistence type="inferred from homology"/>
<comment type="caution">
    <text evidence="4">The sequence shown here is derived from an EMBL/GenBank/DDBJ whole genome shotgun (WGS) entry which is preliminary data.</text>
</comment>
<evidence type="ECO:0000256" key="1">
    <source>
        <dbReference type="RuleBase" id="RU363098"/>
    </source>
</evidence>
<dbReference type="AlphaFoldDB" id="A0A8H8QXA2"/>
<dbReference type="InterPro" id="IPR057596">
    <property type="entry name" value="RDRP_core"/>
</dbReference>
<feature type="domain" description="RdRP-like PH" evidence="3">
    <location>
        <begin position="139"/>
        <end position="317"/>
    </location>
</feature>
<dbReference type="InterPro" id="IPR057503">
    <property type="entry name" value="PH_RdRP"/>
</dbReference>
<dbReference type="Proteomes" id="UP000431533">
    <property type="component" value="Unassembled WGS sequence"/>
</dbReference>
<dbReference type="GO" id="GO:0003968">
    <property type="term" value="F:RNA-directed RNA polymerase activity"/>
    <property type="evidence" value="ECO:0007669"/>
    <property type="project" value="UniProtKB-KW"/>
</dbReference>
<accession>A0A8H8QXA2</accession>
<dbReference type="GO" id="GO:0031380">
    <property type="term" value="C:nuclear RNA-directed RNA polymerase complex"/>
    <property type="evidence" value="ECO:0007669"/>
    <property type="project" value="TreeGrafter"/>
</dbReference>
<dbReference type="OrthoDB" id="6513042at2759"/>
<dbReference type="Pfam" id="PF05183">
    <property type="entry name" value="RdRP"/>
    <property type="match status" value="1"/>
</dbReference>
<dbReference type="RefSeq" id="XP_031003181.1">
    <property type="nucleotide sequence ID" value="XM_031151682.1"/>
</dbReference>
<dbReference type="SUPFAM" id="SSF54928">
    <property type="entry name" value="RNA-binding domain, RBD"/>
    <property type="match status" value="1"/>
</dbReference>
<keyword evidence="1 4" id="KW-0696">RNA-directed RNA polymerase</keyword>
<protein>
    <recommendedName>
        <fullName evidence="1">RNA-dependent RNA polymerase</fullName>
        <ecNumber evidence="1">2.7.7.48</ecNumber>
    </recommendedName>
</protein>
<keyword evidence="1" id="KW-0694">RNA-binding</keyword>
<keyword evidence="5" id="KW-1185">Reference proteome</keyword>
<dbReference type="GO" id="GO:0030422">
    <property type="term" value="P:siRNA processing"/>
    <property type="evidence" value="ECO:0007669"/>
    <property type="project" value="TreeGrafter"/>
</dbReference>
<comment type="catalytic activity">
    <reaction evidence="1">
        <text>RNA(n) + a ribonucleoside 5'-triphosphate = RNA(n+1) + diphosphate</text>
        <dbReference type="Rhea" id="RHEA:21248"/>
        <dbReference type="Rhea" id="RHEA-COMP:14527"/>
        <dbReference type="Rhea" id="RHEA-COMP:17342"/>
        <dbReference type="ChEBI" id="CHEBI:33019"/>
        <dbReference type="ChEBI" id="CHEBI:61557"/>
        <dbReference type="ChEBI" id="CHEBI:140395"/>
        <dbReference type="EC" id="2.7.7.48"/>
    </reaction>
</comment>
<dbReference type="Pfam" id="PF25358">
    <property type="entry name" value="PH_fung_RdRP"/>
    <property type="match status" value="1"/>
</dbReference>
<dbReference type="EC" id="2.7.7.48" evidence="1"/>
<reference evidence="4 5" key="1">
    <citation type="submission" date="2018-05" db="EMBL/GenBank/DDBJ databases">
        <title>Genome sequencing and assembly of the regulated plant pathogen Lachnellula willkommii and related sister species for the development of diagnostic species identification markers.</title>
        <authorList>
            <person name="Giroux E."/>
            <person name="Bilodeau G."/>
        </authorList>
    </citation>
    <scope>NUCLEOTIDE SEQUENCE [LARGE SCALE GENOMIC DNA]</scope>
    <source>
        <strain evidence="4 5">CBS 185.66</strain>
    </source>
</reference>
<feature type="domain" description="RDRP core" evidence="2">
    <location>
        <begin position="446"/>
        <end position="1041"/>
    </location>
</feature>
<keyword evidence="1" id="KW-0548">Nucleotidyltransferase</keyword>
<organism evidence="4 5">
    <name type="scientific">Lachnellula hyalina</name>
    <dbReference type="NCBI Taxonomy" id="1316788"/>
    <lineage>
        <taxon>Eukaryota</taxon>
        <taxon>Fungi</taxon>
        <taxon>Dikarya</taxon>
        <taxon>Ascomycota</taxon>
        <taxon>Pezizomycotina</taxon>
        <taxon>Leotiomycetes</taxon>
        <taxon>Helotiales</taxon>
        <taxon>Lachnaceae</taxon>
        <taxon>Lachnellula</taxon>
    </lineage>
</organism>
<dbReference type="GO" id="GO:0003723">
    <property type="term" value="F:RNA binding"/>
    <property type="evidence" value="ECO:0007669"/>
    <property type="project" value="UniProtKB-KW"/>
</dbReference>
<comment type="similarity">
    <text evidence="1">Belongs to the RdRP family.</text>
</comment>
<dbReference type="EMBL" id="QGMH01000132">
    <property type="protein sequence ID" value="TVY24393.1"/>
    <property type="molecule type" value="Genomic_DNA"/>
</dbReference>
<dbReference type="InterPro" id="IPR035979">
    <property type="entry name" value="RBD_domain_sf"/>
</dbReference>
<gene>
    <name evidence="4" type="primary">RDR2</name>
    <name evidence="4" type="ORF">LHYA1_G006748</name>
</gene>
<evidence type="ECO:0000259" key="3">
    <source>
        <dbReference type="Pfam" id="PF25358"/>
    </source>
</evidence>
<evidence type="ECO:0000313" key="4">
    <source>
        <dbReference type="EMBL" id="TVY24393.1"/>
    </source>
</evidence>
<dbReference type="GeneID" id="41986946"/>
<sequence length="1234" mass="141781">MEQPQGIEVHIRNVPVQSTENALRNFLKPYLQNLSIQNVHFRKSRDSPYAQLTFLSIDDARKFLLHYGQVKVAGSRRGVKSSARSINLRFLGQYIYCERSNRDANPHLLRVLAREQHERQSQALVQHNHHAKPKVFPVTFQCSFVSCGVWAYVNSDLVFSPQVNWHVSGTARFGERVMILTLDDGRRIDFRYTSTLGIITEDGSTPSLTFSMHEPPRFFEKITTDPIVDLFAKLGLQPQQTRQSPTRKFGPDRHRLPYLDDTHKPIARTCLVYRIALNHVHYTDLGLVMDVNERMNTLRLAARQMPSMSDRRIEIQRYPKSYADGLKLLHHALLSPRCEIPFVLKFQIQKLAQDGYLSPSTVLALLPEFASMARRTETATCVDAARKLFNQINFPGPETEATEFDQEALIELLMENEARCKRESRALAMQQERVTQNVAVIHRAKVMPSGIHLHGPEPETNNRILRKYPGQHESFLRVQFCDEDGQPVRFNPRISNDKIYHGRFKEVFREGIDIAGRVYKFLGFSHSSLRAQSCWFMAPFVYENSLLLDRRLIQYLGNFSSIRCPAKCAARIGQAFSDTRTAVTIDLTDYYEIPDVQNNGRVFSDGVGTISSSLLEKIWERLPKKTLPRPTCLQIRFKGAKGMISLDSRVQKPALFLRPSMIKFGGSNSADVEICEAAYKPLPMYLNRQLIKILEDMGVEDKFFLDLQAREVKRLRDITENPINTSTFLKRQSVGEPFHFPWLILALASRNLDFRSDGFLRDTVELTLLSELRKLKHQTRIPVQKGYHLHGLMDETGYLREGEIFCSVVEDGVPKYITGRNLIISRAPALHPGDVQLVDGVIPPKNSPLLQIHNCICFSQHGARDLPSKLSGGDLDGDRYYIMWDERAKVKKVFQPADYPIQQPVDIGRLVEVEDMTNFFIQFMETDQLGRIAVQHRVMADQKERGVCDENCIRLSEMHSTAVDFSKTGIPVDMTRLPKNNPWRPDFEAPGPHVMIEKNNGIVFETKTFQEPLDQEDEDDEFTSYRYYESNKILGKLYRAIDEQAVFQGIQKRASADGITSRSNIIDEVWSYVERKVQGFQWEDQMEWAEDIRDMYEEALLNTMTDYSQHPQRPLSELEAFTGAILGRTGVPNRYQRELSKTMKEKFEEDTTFIVNCILKDGDEWSDQALERSVACLAVSLKDDTVYRRREQLLSFKYVAAAICLREVEKLPGWEDLEHITFPELGGRTVLALN</sequence>
<dbReference type="PANTHER" id="PTHR23079">
    <property type="entry name" value="RNA-DEPENDENT RNA POLYMERASE"/>
    <property type="match status" value="1"/>
</dbReference>
<evidence type="ECO:0000313" key="5">
    <source>
        <dbReference type="Proteomes" id="UP000431533"/>
    </source>
</evidence>
<dbReference type="PANTHER" id="PTHR23079:SF17">
    <property type="entry name" value="RNA-DEPENDENT RNA POLYMERASE"/>
    <property type="match status" value="1"/>
</dbReference>
<dbReference type="InterPro" id="IPR007855">
    <property type="entry name" value="RDRP"/>
</dbReference>
<keyword evidence="1" id="KW-0808">Transferase</keyword>
<dbReference type="CDD" id="cd00590">
    <property type="entry name" value="RRM_SF"/>
    <property type="match status" value="1"/>
</dbReference>